<evidence type="ECO:0000313" key="2">
    <source>
        <dbReference type="Proteomes" id="UP000182332"/>
    </source>
</evidence>
<dbReference type="EMBL" id="FOHW01000019">
    <property type="protein sequence ID" value="SET65798.1"/>
    <property type="molecule type" value="Genomic_DNA"/>
</dbReference>
<gene>
    <name evidence="1" type="ORF">SAMN05216197_11965</name>
</gene>
<accession>A0A1I0G576</accession>
<dbReference type="RefSeq" id="WP_074890677.1">
    <property type="nucleotide sequence ID" value="NZ_FOHW01000019.1"/>
</dbReference>
<organism evidence="1 2">
    <name type="scientific">Pseudomonas graminis</name>
    <dbReference type="NCBI Taxonomy" id="158627"/>
    <lineage>
        <taxon>Bacteria</taxon>
        <taxon>Pseudomonadati</taxon>
        <taxon>Pseudomonadota</taxon>
        <taxon>Gammaproteobacteria</taxon>
        <taxon>Pseudomonadales</taxon>
        <taxon>Pseudomonadaceae</taxon>
        <taxon>Pseudomonas</taxon>
    </lineage>
</organism>
<evidence type="ECO:0000313" key="1">
    <source>
        <dbReference type="EMBL" id="SET65798.1"/>
    </source>
</evidence>
<dbReference type="Proteomes" id="UP000182332">
    <property type="component" value="Unassembled WGS sequence"/>
</dbReference>
<sequence>MRQYVSLINFMLALGTAIQDYLPEDERANVPDLKSFLDEWASRTSLIELYRLRGDIRSYLVKHAAGDYTIDELFFYYDIGFVYERFGSEDPVFLAGVVQILDRVIDRKKAALARKYLGWIGFK</sequence>
<dbReference type="OrthoDB" id="6886263at2"/>
<reference evidence="1 2" key="1">
    <citation type="submission" date="2016-10" db="EMBL/GenBank/DDBJ databases">
        <authorList>
            <person name="de Groot N.N."/>
        </authorList>
    </citation>
    <scope>NUCLEOTIDE SEQUENCE [LARGE SCALE GENOMIC DNA]</scope>
    <source>
        <strain evidence="1 2">DSM 11363</strain>
    </source>
</reference>
<dbReference type="AlphaFoldDB" id="A0A1I0G576"/>
<protein>
    <submittedName>
        <fullName evidence="1">Uncharacterized protein</fullName>
    </submittedName>
</protein>
<name>A0A1I0G576_9PSED</name>
<proteinExistence type="predicted"/>